<accession>A0A822VCH5</accession>
<dbReference type="AlphaFoldDB" id="A0A822VCH5"/>
<name>A0A822VCH5_AGRTU</name>
<comment type="caution">
    <text evidence="1">The sequence shown here is derived from an EMBL/GenBank/DDBJ whole genome shotgun (WGS) entry which is preliminary data.</text>
</comment>
<protein>
    <submittedName>
        <fullName evidence="1">Uncharacterized protein</fullName>
    </submittedName>
</protein>
<dbReference type="SUPFAM" id="SSF50331">
    <property type="entry name" value="MOP-like"/>
    <property type="match status" value="1"/>
</dbReference>
<organism evidence="1 2">
    <name type="scientific">Agrobacterium tumefaciens str. B6</name>
    <dbReference type="NCBI Taxonomy" id="1183423"/>
    <lineage>
        <taxon>Bacteria</taxon>
        <taxon>Pseudomonadati</taxon>
        <taxon>Pseudomonadota</taxon>
        <taxon>Alphaproteobacteria</taxon>
        <taxon>Hyphomicrobiales</taxon>
        <taxon>Rhizobiaceae</taxon>
        <taxon>Rhizobium/Agrobacterium group</taxon>
        <taxon>Agrobacterium</taxon>
        <taxon>Agrobacterium tumefaciens complex</taxon>
    </lineage>
</organism>
<sequence length="181" mass="19994">MNFMEATYSAEEGGRVILRNGTALPSGNPIPLPSGANLMVGVRPENVLLTPQAGLEVDVKLVEPTGLGFILHLRLHEVPFKIFTRDEMTMGAPAGTAPIRAPAFLRRRRPADRLAYQNLSPDFKIRAPCDSNGLSGNVPPWTNRRAWICSVSSTRSDLSGHFRRGECLALRTRLHTRSRRP</sequence>
<reference evidence="1 2" key="1">
    <citation type="submission" date="2016-01" db="EMBL/GenBank/DDBJ databases">
        <authorList>
            <person name="Regsiter A."/>
            <person name="william w."/>
        </authorList>
    </citation>
    <scope>NUCLEOTIDE SEQUENCE [LARGE SCALE GENOMIC DNA]</scope>
    <source>
        <strain evidence="1 2">B6</strain>
    </source>
</reference>
<dbReference type="InterPro" id="IPR008995">
    <property type="entry name" value="Mo/tungstate-bd_C_term_dom"/>
</dbReference>
<dbReference type="EMBL" id="FCNL01000042">
    <property type="protein sequence ID" value="CVI25197.1"/>
    <property type="molecule type" value="Genomic_DNA"/>
</dbReference>
<evidence type="ECO:0000313" key="1">
    <source>
        <dbReference type="EMBL" id="CVI25197.1"/>
    </source>
</evidence>
<proteinExistence type="predicted"/>
<dbReference type="Proteomes" id="UP000192074">
    <property type="component" value="Unassembled WGS sequence"/>
</dbReference>
<gene>
    <name evidence="1" type="ORF">AGR4A_pAt30012</name>
</gene>
<evidence type="ECO:0000313" key="2">
    <source>
        <dbReference type="Proteomes" id="UP000192074"/>
    </source>
</evidence>